<dbReference type="Proteomes" id="UP000000851">
    <property type="component" value="Chromosome"/>
</dbReference>
<dbReference type="KEGG" id="cai:Caci_3552"/>
<dbReference type="Pfam" id="PF01494">
    <property type="entry name" value="FAD_binding_3"/>
    <property type="match status" value="1"/>
</dbReference>
<keyword evidence="5" id="KW-1185">Reference proteome</keyword>
<dbReference type="InterPro" id="IPR050816">
    <property type="entry name" value="Flavin-dep_Halogenase_NPB"/>
</dbReference>
<evidence type="ECO:0000313" key="4">
    <source>
        <dbReference type="EMBL" id="ACU72457.1"/>
    </source>
</evidence>
<reference evidence="4 5" key="1">
    <citation type="journal article" date="2009" name="Stand. Genomic Sci.">
        <title>Complete genome sequence of Catenulispora acidiphila type strain (ID 139908).</title>
        <authorList>
            <person name="Copeland A."/>
            <person name="Lapidus A."/>
            <person name="Glavina Del Rio T."/>
            <person name="Nolan M."/>
            <person name="Lucas S."/>
            <person name="Chen F."/>
            <person name="Tice H."/>
            <person name="Cheng J.F."/>
            <person name="Bruce D."/>
            <person name="Goodwin L."/>
            <person name="Pitluck S."/>
            <person name="Mikhailova N."/>
            <person name="Pati A."/>
            <person name="Ivanova N."/>
            <person name="Mavromatis K."/>
            <person name="Chen A."/>
            <person name="Palaniappan K."/>
            <person name="Chain P."/>
            <person name="Land M."/>
            <person name="Hauser L."/>
            <person name="Chang Y.J."/>
            <person name="Jeffries C.D."/>
            <person name="Chertkov O."/>
            <person name="Brettin T."/>
            <person name="Detter J.C."/>
            <person name="Han C."/>
            <person name="Ali Z."/>
            <person name="Tindall B.J."/>
            <person name="Goker M."/>
            <person name="Bristow J."/>
            <person name="Eisen J.A."/>
            <person name="Markowitz V."/>
            <person name="Hugenholtz P."/>
            <person name="Kyrpides N.C."/>
            <person name="Klenk H.P."/>
        </authorList>
    </citation>
    <scope>NUCLEOTIDE SEQUENCE [LARGE SCALE GENOMIC DNA]</scope>
    <source>
        <strain evidence="5">DSM 44928 / JCM 14897 / NBRC 102108 / NRRL B-24433 / ID139908</strain>
    </source>
</reference>
<evidence type="ECO:0000256" key="2">
    <source>
        <dbReference type="ARBA" id="ARBA00038396"/>
    </source>
</evidence>
<dbReference type="AlphaFoldDB" id="C7QAF8"/>
<sequence>MSTIVTATGKAPGEGKVQHCDVFILGSGLAGSTAAAILQHNGCNVVLVDASAHPRFAVGESMIPQLVEWLHILAERFDVPEIKNLASIGASTKNIGPSFGSKGHFGFMRHEPGKEPNPKEATQLAIPKVLTQASHLFRQDSDSYMFNVAAKYGVTTRQYWRAADLDFDDDGVTVTGQNGEVFRAKYLIDASGFRSPLAEKYGLREQPARFKHHSRSMFSHYIGIKPFDDVVDHPASVRPPMRWHNGTMHHLIDRGWFWIIPFDSYKDSTNPLCSVGLTIDERTYPKNKDMTAEEEFNFFLDQYPAVKRQFEGAHKVREWVSTDRLQYSSSRSIGDRWCLMSHAAGFIDPLFSRGLSNTFEVINSLAYRILQGMKDGDFSAERFEYVEKLERGLLQYNDDLVNSSFISFSDFDLWNSVFRVWGAFITPGVMRLTRARMLFLKTGEDKYFQELEDAEHTGLWWPESTTVKNMLERTAEICEKHEVGELTSKEAANQIMTMVQDCDLINPTFGWKDPEHTFVHPTTFTMAKFMYWASVKSPGEMHDLGREFLKGILKAGRKVRKLL</sequence>
<evidence type="ECO:0000259" key="3">
    <source>
        <dbReference type="Pfam" id="PF01494"/>
    </source>
</evidence>
<accession>C7QAF8</accession>
<dbReference type="RefSeq" id="WP_015792186.1">
    <property type="nucleotide sequence ID" value="NC_013131.1"/>
</dbReference>
<dbReference type="SMR" id="C7QAF8"/>
<dbReference type="PRINTS" id="PR00420">
    <property type="entry name" value="RNGMNOXGNASE"/>
</dbReference>
<evidence type="ECO:0000313" key="5">
    <source>
        <dbReference type="Proteomes" id="UP000000851"/>
    </source>
</evidence>
<evidence type="ECO:0000256" key="1">
    <source>
        <dbReference type="ARBA" id="ARBA00023002"/>
    </source>
</evidence>
<dbReference type="STRING" id="479433.Caci_3552"/>
<comment type="similarity">
    <text evidence="2">Belongs to the flavin-dependent halogenase family. Bacterial tryptophan halogenase subfamily.</text>
</comment>
<dbReference type="Gene3D" id="3.50.50.60">
    <property type="entry name" value="FAD/NAD(P)-binding domain"/>
    <property type="match status" value="1"/>
</dbReference>
<dbReference type="PANTHER" id="PTHR43747">
    <property type="entry name" value="FAD-BINDING PROTEIN"/>
    <property type="match status" value="1"/>
</dbReference>
<gene>
    <name evidence="4" type="ordered locus">Caci_3552</name>
</gene>
<dbReference type="InParanoid" id="C7QAF8"/>
<keyword evidence="1" id="KW-0560">Oxidoreductase</keyword>
<dbReference type="InterPro" id="IPR002938">
    <property type="entry name" value="FAD-bd"/>
</dbReference>
<dbReference type="eggNOG" id="COG0644">
    <property type="taxonomic scope" value="Bacteria"/>
</dbReference>
<dbReference type="PANTHER" id="PTHR43747:SF5">
    <property type="entry name" value="FAD-BINDING DOMAIN-CONTAINING PROTEIN"/>
    <property type="match status" value="1"/>
</dbReference>
<dbReference type="EMBL" id="CP001700">
    <property type="protein sequence ID" value="ACU72457.1"/>
    <property type="molecule type" value="Genomic_DNA"/>
</dbReference>
<protein>
    <submittedName>
        <fullName evidence="4">FAD dependent oxidoreductase</fullName>
    </submittedName>
</protein>
<proteinExistence type="inferred from homology"/>
<dbReference type="SUPFAM" id="SSF51905">
    <property type="entry name" value="FAD/NAD(P)-binding domain"/>
    <property type="match status" value="1"/>
</dbReference>
<dbReference type="HOGENOM" id="CLU_025990_0_0_11"/>
<dbReference type="GO" id="GO:0071949">
    <property type="term" value="F:FAD binding"/>
    <property type="evidence" value="ECO:0007669"/>
    <property type="project" value="InterPro"/>
</dbReference>
<name>C7QAF8_CATAD</name>
<organism evidence="4 5">
    <name type="scientific">Catenulispora acidiphila (strain DSM 44928 / JCM 14897 / NBRC 102108 / NRRL B-24433 / ID139908)</name>
    <dbReference type="NCBI Taxonomy" id="479433"/>
    <lineage>
        <taxon>Bacteria</taxon>
        <taxon>Bacillati</taxon>
        <taxon>Actinomycetota</taxon>
        <taxon>Actinomycetes</taxon>
        <taxon>Catenulisporales</taxon>
        <taxon>Catenulisporaceae</taxon>
        <taxon>Catenulispora</taxon>
    </lineage>
</organism>
<dbReference type="GO" id="GO:0016491">
    <property type="term" value="F:oxidoreductase activity"/>
    <property type="evidence" value="ECO:0007669"/>
    <property type="project" value="UniProtKB-KW"/>
</dbReference>
<dbReference type="InterPro" id="IPR036188">
    <property type="entry name" value="FAD/NAD-bd_sf"/>
</dbReference>
<feature type="domain" description="FAD-binding" evidence="3">
    <location>
        <begin position="20"/>
        <end position="236"/>
    </location>
</feature>
<dbReference type="OrthoDB" id="103324at2"/>